<dbReference type="AlphaFoldDB" id="C6LUM5"/>
<dbReference type="Proteomes" id="UP000002488">
    <property type="component" value="Unassembled WGS sequence"/>
</dbReference>
<proteinExistence type="predicted"/>
<dbReference type="EMBL" id="ACGJ01002319">
    <property type="protein sequence ID" value="EET00290.1"/>
    <property type="molecule type" value="Genomic_DNA"/>
</dbReference>
<reference evidence="1 2" key="1">
    <citation type="journal article" date="2009" name="PLoS Pathog.">
        <title>Draft genome sequencing of giardia intestinalis assemblage B isolate GS: is human giardiasis caused by two different species?</title>
        <authorList>
            <person name="Franzen O."/>
            <person name="Jerlstrom-Hultqvist J."/>
            <person name="Castro E."/>
            <person name="Sherwood E."/>
            <person name="Ankarklev J."/>
            <person name="Reiner D.S."/>
            <person name="Palm D."/>
            <person name="Andersson J.O."/>
            <person name="Andersson B."/>
            <person name="Svard S.G."/>
        </authorList>
    </citation>
    <scope>NUCLEOTIDE SEQUENCE [LARGE SCALE GENOMIC DNA]</scope>
    <source>
        <strain evidence="2">ATCC 50581 / GS clone H7</strain>
    </source>
</reference>
<organism evidence="1 2">
    <name type="scientific">Giardia intestinalis (strain ATCC 50581 / GS clone H7)</name>
    <name type="common">Giardia lamblia</name>
    <dbReference type="NCBI Taxonomy" id="598745"/>
    <lineage>
        <taxon>Eukaryota</taxon>
        <taxon>Metamonada</taxon>
        <taxon>Diplomonadida</taxon>
        <taxon>Hexamitidae</taxon>
        <taxon>Giardiinae</taxon>
        <taxon>Giardia</taxon>
    </lineage>
</organism>
<sequence>MHRAVALVTSSDTPCSAFCLSRITGAPLAMKAINAPADETTDLRRQLFSGLLSVRSRAVLPWIDIISEDNNRLCVLTRISTGMRLPNFWKAYRAIEGPDVIFRVIRLLITFILTVETQIQSHILKILVYRLARCHDLIVSGDGFLVLHIDGSKLVSRLPLIVRPGADIQQQFIWRVMTNLLTDPDRTDDTTVESLPPSRLHGWPDRMLYFLKDLCAYPVVLSIKVADTCSYLRDYPNPLHIPLSMRKANPVADSLRVMQSTESYEEAIELLSTYVDMNSRLRQPEFRGLLFTAEIFPWKIPVGALARAYMYGKSALAVEETLSLAMQRGHYGVLAGMGHLCKSGTMKLTPLMLELLRRADPEVTCCSFLLSEEDRETLWMSSTHGYTALMFAVLTRNKAMVERILPHEVTIKNICGHTAFDIAYQLKLDPICTVLTQYLPTYDEFGNTPLHVVVQERVEDTNTIRQNIFLSQLTNGTGEYAIMLAYRLKKYKALSILSQSEGRLLHHVAIKYINLSITRLSVLQLAVLDGDSAAMSAVRQHGHSVVTNYGYTALMFAAERGHADMVRELAPLEARQINDAGKTALMLAICAGHLDVVKVLADYETKIVDSKGWCPLEQAVRRSRIDMIEILAPHEAKTFGTKAIDAADSSAFIDQANRRPIKEIIRRYM</sequence>
<dbReference type="OrthoDB" id="539213at2759"/>
<dbReference type="VEuPathDB" id="GiardiaDB:GL50581_2478"/>
<dbReference type="Pfam" id="PF12796">
    <property type="entry name" value="Ank_2"/>
    <property type="match status" value="1"/>
</dbReference>
<dbReference type="InterPro" id="IPR002110">
    <property type="entry name" value="Ankyrin_rpt"/>
</dbReference>
<comment type="caution">
    <text evidence="1">The sequence shown here is derived from an EMBL/GenBank/DDBJ whole genome shotgun (WGS) entry which is preliminary data.</text>
</comment>
<protein>
    <submittedName>
        <fullName evidence="1">Protein 21.1</fullName>
    </submittedName>
</protein>
<dbReference type="Gene3D" id="1.25.40.20">
    <property type="entry name" value="Ankyrin repeat-containing domain"/>
    <property type="match status" value="2"/>
</dbReference>
<gene>
    <name evidence="1" type="ORF">GL50581_2478</name>
</gene>
<name>C6LUM5_GIAIB</name>
<dbReference type="PANTHER" id="PTHR24120:SF4">
    <property type="entry name" value="GH07239P"/>
    <property type="match status" value="1"/>
</dbReference>
<dbReference type="InterPro" id="IPR036770">
    <property type="entry name" value="Ankyrin_rpt-contain_sf"/>
</dbReference>
<dbReference type="SMART" id="SM00248">
    <property type="entry name" value="ANK"/>
    <property type="match status" value="3"/>
</dbReference>
<evidence type="ECO:0000313" key="2">
    <source>
        <dbReference type="Proteomes" id="UP000002488"/>
    </source>
</evidence>
<dbReference type="Pfam" id="PF00023">
    <property type="entry name" value="Ank"/>
    <property type="match status" value="1"/>
</dbReference>
<accession>C6LUM5</accession>
<evidence type="ECO:0000313" key="1">
    <source>
        <dbReference type="EMBL" id="EET00290.1"/>
    </source>
</evidence>
<dbReference type="PANTHER" id="PTHR24120">
    <property type="entry name" value="GH07239P"/>
    <property type="match status" value="1"/>
</dbReference>
<dbReference type="OMA" id="WCPLEQA"/>
<dbReference type="SUPFAM" id="SSF48403">
    <property type="entry name" value="Ankyrin repeat"/>
    <property type="match status" value="2"/>
</dbReference>